<dbReference type="InterPro" id="IPR017850">
    <property type="entry name" value="Alkaline_phosphatase_core_sf"/>
</dbReference>
<evidence type="ECO:0000313" key="5">
    <source>
        <dbReference type="Proteomes" id="UP000377595"/>
    </source>
</evidence>
<evidence type="ECO:0000259" key="3">
    <source>
        <dbReference type="Pfam" id="PF00884"/>
    </source>
</evidence>
<dbReference type="AlphaFoldDB" id="A0A5M3Y2U8"/>
<accession>A0A5M3Y2U8</accession>
<protein>
    <submittedName>
        <fullName evidence="4">Sulfatase atsG</fullName>
    </submittedName>
</protein>
<gene>
    <name evidence="4" type="primary">atsG</name>
    <name evidence="4" type="ORF">Aple_090520</name>
</gene>
<comment type="similarity">
    <text evidence="1">Belongs to the sulfatase family.</text>
</comment>
<dbReference type="GO" id="GO:0004065">
    <property type="term" value="F:arylsulfatase activity"/>
    <property type="evidence" value="ECO:0007669"/>
    <property type="project" value="TreeGrafter"/>
</dbReference>
<keyword evidence="2" id="KW-0378">Hydrolase</keyword>
<dbReference type="Gene3D" id="3.40.720.10">
    <property type="entry name" value="Alkaline Phosphatase, subunit A"/>
    <property type="match status" value="1"/>
</dbReference>
<sequence>MTPNILLITADDLDATVPGCFGGTANTTPRLDRLAAEGMRFLRAHVPVAVCQPSRSALMTGRRPHRNGAQGFEPVLDEVPVLPDLLRPVGYRFGILGKVSHLAPQERFGWDTVRTEEQLGTGRDPQAYARAAAEFIADAARPWFLLANAHDPHRPFHDSETEHAWWPEETRTDVPPPSKVFDPEEADPPGFLPDLALVRKEFAEYLSSARRCDDVVGAVLDVLDASGQAGNTLVIFLSDHGMPFPFAKANCYVQSTRTPLVIRWPGHIAAGRTEGSHFVSSLDLFPTLCTAAGVDAGPDLDGRCLTSLFTGGRQAGREHMVTVFHETAARERFEMRAIQTAEQLYVWNAWSDGDRSYRAENMFGHTWPAMLKEGTENSEMARRNEFYRTRCPEEFYDLTGDPHALDNTAGTGRHRKERDELRSLLLADLQSHGDPLADAFARFAAERRTT</sequence>
<dbReference type="EMBL" id="BLAF01000080">
    <property type="protein sequence ID" value="GES26153.1"/>
    <property type="molecule type" value="Genomic_DNA"/>
</dbReference>
<dbReference type="CDD" id="cd16027">
    <property type="entry name" value="SGSH"/>
    <property type="match status" value="1"/>
</dbReference>
<dbReference type="Proteomes" id="UP000377595">
    <property type="component" value="Unassembled WGS sequence"/>
</dbReference>
<feature type="domain" description="Sulfatase N-terminal" evidence="3">
    <location>
        <begin position="3"/>
        <end position="294"/>
    </location>
</feature>
<comment type="caution">
    <text evidence="4">The sequence shown here is derived from an EMBL/GenBank/DDBJ whole genome shotgun (WGS) entry which is preliminary data.</text>
</comment>
<dbReference type="SUPFAM" id="SSF53649">
    <property type="entry name" value="Alkaline phosphatase-like"/>
    <property type="match status" value="1"/>
</dbReference>
<dbReference type="RefSeq" id="WP_155350895.1">
    <property type="nucleotide sequence ID" value="NZ_BAAAHM010000056.1"/>
</dbReference>
<dbReference type="OrthoDB" id="9777306at2"/>
<organism evidence="4 5">
    <name type="scientific">Acrocarpospora pleiomorpha</name>
    <dbReference type="NCBI Taxonomy" id="90975"/>
    <lineage>
        <taxon>Bacteria</taxon>
        <taxon>Bacillati</taxon>
        <taxon>Actinomycetota</taxon>
        <taxon>Actinomycetes</taxon>
        <taxon>Streptosporangiales</taxon>
        <taxon>Streptosporangiaceae</taxon>
        <taxon>Acrocarpospora</taxon>
    </lineage>
</organism>
<dbReference type="Pfam" id="PF00884">
    <property type="entry name" value="Sulfatase"/>
    <property type="match status" value="1"/>
</dbReference>
<evidence type="ECO:0000256" key="1">
    <source>
        <dbReference type="ARBA" id="ARBA00008779"/>
    </source>
</evidence>
<dbReference type="InterPro" id="IPR050738">
    <property type="entry name" value="Sulfatase"/>
</dbReference>
<name>A0A5M3Y2U8_9ACTN</name>
<evidence type="ECO:0000256" key="2">
    <source>
        <dbReference type="ARBA" id="ARBA00022801"/>
    </source>
</evidence>
<proteinExistence type="inferred from homology"/>
<reference evidence="4 5" key="1">
    <citation type="submission" date="2019-10" db="EMBL/GenBank/DDBJ databases">
        <title>Whole genome shotgun sequence of Acrocarpospora pleiomorpha NBRC 16267.</title>
        <authorList>
            <person name="Ichikawa N."/>
            <person name="Kimura A."/>
            <person name="Kitahashi Y."/>
            <person name="Komaki H."/>
            <person name="Oguchi A."/>
        </authorList>
    </citation>
    <scope>NUCLEOTIDE SEQUENCE [LARGE SCALE GENOMIC DNA]</scope>
    <source>
        <strain evidence="4 5">NBRC 16267</strain>
    </source>
</reference>
<dbReference type="PANTHER" id="PTHR42693:SF53">
    <property type="entry name" value="ENDO-4-O-SULFATASE"/>
    <property type="match status" value="1"/>
</dbReference>
<dbReference type="InterPro" id="IPR000917">
    <property type="entry name" value="Sulfatase_N"/>
</dbReference>
<dbReference type="PANTHER" id="PTHR42693">
    <property type="entry name" value="ARYLSULFATASE FAMILY MEMBER"/>
    <property type="match status" value="1"/>
</dbReference>
<keyword evidence="5" id="KW-1185">Reference proteome</keyword>
<evidence type="ECO:0000313" key="4">
    <source>
        <dbReference type="EMBL" id="GES26153.1"/>
    </source>
</evidence>